<dbReference type="InterPro" id="IPR004864">
    <property type="entry name" value="LEA_2"/>
</dbReference>
<evidence type="ECO:0000313" key="2">
    <source>
        <dbReference type="EMBL" id="WNM56332.1"/>
    </source>
</evidence>
<dbReference type="SUPFAM" id="SSF117070">
    <property type="entry name" value="LEA14-like"/>
    <property type="match status" value="1"/>
</dbReference>
<sequence>MVTNRLSLVFSFLCGIFLIGCTSLPASSVQPESPEVLLVNITPLDATMFEQRLQVDLRVRNPNDFDLEVTGLDFTLHLNDQRLARGLTNKASILPRLGDAVISVETTTSTLDVIRQLLQLSQRQEVSYQVHGVLYSQGARLPFENKGVLLDTNEISGSSPGS</sequence>
<dbReference type="Gene3D" id="2.60.40.1820">
    <property type="match status" value="1"/>
</dbReference>
<dbReference type="EMBL" id="CP116967">
    <property type="protein sequence ID" value="WNM56332.1"/>
    <property type="molecule type" value="Genomic_DNA"/>
</dbReference>
<gene>
    <name evidence="2" type="ORF">PP769_10075</name>
</gene>
<accession>A0AA96G8H0</accession>
<dbReference type="KEGG" id="nall:PP769_10075"/>
<dbReference type="Pfam" id="PF03168">
    <property type="entry name" value="LEA_2"/>
    <property type="match status" value="1"/>
</dbReference>
<organism evidence="2 3">
    <name type="scientific">Candidatus Nitrospira allomarina</name>
    <dbReference type="NCBI Taxonomy" id="3020900"/>
    <lineage>
        <taxon>Bacteria</taxon>
        <taxon>Pseudomonadati</taxon>
        <taxon>Nitrospirota</taxon>
        <taxon>Nitrospiria</taxon>
        <taxon>Nitrospirales</taxon>
        <taxon>Nitrospiraceae</taxon>
        <taxon>Nitrospira</taxon>
    </lineage>
</organism>
<dbReference type="InterPro" id="IPR013990">
    <property type="entry name" value="WHy-dom"/>
</dbReference>
<keyword evidence="3" id="KW-1185">Reference proteome</keyword>
<feature type="domain" description="Water stress and hypersensitive response" evidence="1">
    <location>
        <begin position="36"/>
        <end position="148"/>
    </location>
</feature>
<protein>
    <submittedName>
        <fullName evidence="2">LEA type 2 family protein</fullName>
    </submittedName>
</protein>
<evidence type="ECO:0000313" key="3">
    <source>
        <dbReference type="Proteomes" id="UP001302719"/>
    </source>
</evidence>
<proteinExistence type="predicted"/>
<dbReference type="RefSeq" id="WP_312639915.1">
    <property type="nucleotide sequence ID" value="NZ_CP116967.1"/>
</dbReference>
<name>A0AA96G8H0_9BACT</name>
<dbReference type="SMART" id="SM00769">
    <property type="entry name" value="WHy"/>
    <property type="match status" value="1"/>
</dbReference>
<dbReference type="AlphaFoldDB" id="A0AA96G8H0"/>
<reference evidence="2 3" key="1">
    <citation type="submission" date="2023-01" db="EMBL/GenBank/DDBJ databases">
        <title>Cultivation and genomic characterization of new, ubiquitous marine nitrite-oxidizing bacteria from the Nitrospirales.</title>
        <authorList>
            <person name="Mueller A.J."/>
            <person name="Daebeler A."/>
            <person name="Herbold C.W."/>
            <person name="Kirkegaard R.H."/>
            <person name="Daims H."/>
        </authorList>
    </citation>
    <scope>NUCLEOTIDE SEQUENCE [LARGE SCALE GENOMIC DNA]</scope>
    <source>
        <strain evidence="2 3">VA</strain>
    </source>
</reference>
<dbReference type="GO" id="GO:0009269">
    <property type="term" value="P:response to desiccation"/>
    <property type="evidence" value="ECO:0007669"/>
    <property type="project" value="InterPro"/>
</dbReference>
<dbReference type="PROSITE" id="PS51257">
    <property type="entry name" value="PROKAR_LIPOPROTEIN"/>
    <property type="match status" value="1"/>
</dbReference>
<evidence type="ECO:0000259" key="1">
    <source>
        <dbReference type="SMART" id="SM00769"/>
    </source>
</evidence>
<dbReference type="Proteomes" id="UP001302719">
    <property type="component" value="Chromosome"/>
</dbReference>